<dbReference type="OrthoDB" id="1716816at2759"/>
<evidence type="ECO:0000256" key="4">
    <source>
        <dbReference type="ARBA" id="ARBA00023002"/>
    </source>
</evidence>
<reference evidence="8 9" key="1">
    <citation type="submission" date="2015-09" db="EMBL/GenBank/DDBJ databases">
        <title>Host preference determinants of Valsa canker pathogens revealed by comparative genomics.</title>
        <authorList>
            <person name="Yin Z."/>
            <person name="Huang L."/>
        </authorList>
    </citation>
    <scope>NUCLEOTIDE SEQUENCE [LARGE SCALE GENOMIC DNA]</scope>
    <source>
        <strain evidence="8 9">03-1</strain>
    </source>
</reference>
<dbReference type="STRING" id="356882.A0A423W3U7"/>
<evidence type="ECO:0000259" key="7">
    <source>
        <dbReference type="Pfam" id="PF07976"/>
    </source>
</evidence>
<protein>
    <recommendedName>
        <fullName evidence="10">FAD-binding domain-containing protein</fullName>
    </recommendedName>
</protein>
<dbReference type="InterPro" id="IPR012941">
    <property type="entry name" value="Phe_hydrox_C_dim_dom"/>
</dbReference>
<comment type="caution">
    <text evidence="8">The sequence shown here is derived from an EMBL/GenBank/DDBJ whole genome shotgun (WGS) entry which is preliminary data.</text>
</comment>
<evidence type="ECO:0000259" key="6">
    <source>
        <dbReference type="Pfam" id="PF01494"/>
    </source>
</evidence>
<dbReference type="InterPro" id="IPR050641">
    <property type="entry name" value="RIFMO-like"/>
</dbReference>
<organism evidence="8 9">
    <name type="scientific">Cytospora schulzeri</name>
    <dbReference type="NCBI Taxonomy" id="448051"/>
    <lineage>
        <taxon>Eukaryota</taxon>
        <taxon>Fungi</taxon>
        <taxon>Dikarya</taxon>
        <taxon>Ascomycota</taxon>
        <taxon>Pezizomycotina</taxon>
        <taxon>Sordariomycetes</taxon>
        <taxon>Sordariomycetidae</taxon>
        <taxon>Diaporthales</taxon>
        <taxon>Cytosporaceae</taxon>
        <taxon>Cytospora</taxon>
    </lineage>
</organism>
<feature type="region of interest" description="Disordered" evidence="5">
    <location>
        <begin position="1"/>
        <end position="33"/>
    </location>
</feature>
<evidence type="ECO:0000313" key="8">
    <source>
        <dbReference type="EMBL" id="ROV97985.1"/>
    </source>
</evidence>
<gene>
    <name evidence="8" type="ORF">VMCG_07040</name>
</gene>
<dbReference type="InterPro" id="IPR036249">
    <property type="entry name" value="Thioredoxin-like_sf"/>
</dbReference>
<comment type="similarity">
    <text evidence="1">Belongs to the PheA/TfdB FAD monooxygenase family.</text>
</comment>
<keyword evidence="9" id="KW-1185">Reference proteome</keyword>
<feature type="domain" description="FAD-binding" evidence="6">
    <location>
        <begin position="68"/>
        <end position="480"/>
    </location>
</feature>
<evidence type="ECO:0008006" key="10">
    <source>
        <dbReference type="Google" id="ProtNLM"/>
    </source>
</evidence>
<dbReference type="Gene3D" id="3.40.30.20">
    <property type="match status" value="1"/>
</dbReference>
<dbReference type="Proteomes" id="UP000283895">
    <property type="component" value="Unassembled WGS sequence"/>
</dbReference>
<evidence type="ECO:0000256" key="5">
    <source>
        <dbReference type="SAM" id="MobiDB-lite"/>
    </source>
</evidence>
<evidence type="ECO:0000313" key="9">
    <source>
        <dbReference type="Proteomes" id="UP000283895"/>
    </source>
</evidence>
<name>A0A423W3U7_9PEZI</name>
<evidence type="ECO:0000256" key="3">
    <source>
        <dbReference type="ARBA" id="ARBA00022827"/>
    </source>
</evidence>
<sequence>MAVPTTQPHPEPRGRNGDLASGNSSCPASTHGIKVSGNGVVPCVRQATSLEEHSTATSKSFGSGIKCYDVLIAGAGPAGLLLAVLLARNGLSEPSSLLCVEPRLHVTAAGHADGLHARSLEMFKLLGLYEELMKVSTEVSERARWAEVSSPSSEPGAPPLTTGPRMARVMRQKVALAPNARMKQLISIAQGQIERIMEEDLKKNATDALLRGFRVVDSRIDESCASHPVSVTIKDEAAGCAETQTRQVRCRYLVGADGAHSTVRKDFGIVMEGDSTNHVWGVVDFVTDTDFPDIRRLTTVQNSSGMAMIIPREKNLQGEWLTRFYVDMNDLELKRQKCTDVVQDPSQPETATILIKNQQRRSNITIHDIQRRLAEVFAPFRMAIKQGTEVDWSTAYAIGQRVASEFAKVDSDDVPRVFLVGDACHTHSPKLGQGMNVSMADSFNLAWKLTHAVTGTAADPKRLLKSYASERRLIAQQLIDLDRRWFSIQWADSERKKQPGYQDECVKLYQDVSGFTSGCGIEYGESVVVVGPDYKNTDSSSTLPVIRGTVENDGGLTPNSGMVKQGRRLLNISMMRLADGCQWDIHDSLVPDGAGFKILVFCGRDVLHRGSRSAQALQVVLDQVMPRFSSALLDTYVVAPEMVYPPNGPSAQLFSLAEYEVWTFLPAVMKREAEMKTLCLAKTGYDTYGVDLDMGAVIVVRPDGIVGLVEALNPQIVGSRLREFLGGLITALPLSMA</sequence>
<dbReference type="Pfam" id="PF01494">
    <property type="entry name" value="FAD_binding_3"/>
    <property type="match status" value="1"/>
</dbReference>
<dbReference type="Pfam" id="PF07976">
    <property type="entry name" value="Phe_hydrox_dim"/>
    <property type="match status" value="1"/>
</dbReference>
<dbReference type="Gene3D" id="3.50.50.60">
    <property type="entry name" value="FAD/NAD(P)-binding domain"/>
    <property type="match status" value="1"/>
</dbReference>
<keyword evidence="4" id="KW-0560">Oxidoreductase</keyword>
<dbReference type="InterPro" id="IPR038220">
    <property type="entry name" value="PHOX_C_sf"/>
</dbReference>
<dbReference type="SUPFAM" id="SSF52833">
    <property type="entry name" value="Thioredoxin-like"/>
    <property type="match status" value="1"/>
</dbReference>
<feature type="domain" description="Phenol hydroxylase-like C-terminal dimerisation" evidence="7">
    <location>
        <begin position="561"/>
        <end position="728"/>
    </location>
</feature>
<dbReference type="AlphaFoldDB" id="A0A423W3U7"/>
<dbReference type="GO" id="GO:0016709">
    <property type="term" value="F:oxidoreductase activity, acting on paired donors, with incorporation or reduction of molecular oxygen, NAD(P)H as one donor, and incorporation of one atom of oxygen"/>
    <property type="evidence" value="ECO:0007669"/>
    <property type="project" value="UniProtKB-ARBA"/>
</dbReference>
<keyword evidence="2" id="KW-0285">Flavoprotein</keyword>
<dbReference type="InterPro" id="IPR036188">
    <property type="entry name" value="FAD/NAD-bd_sf"/>
</dbReference>
<accession>A0A423W3U7</accession>
<dbReference type="EMBL" id="LKEA01000027">
    <property type="protein sequence ID" value="ROV97985.1"/>
    <property type="molecule type" value="Genomic_DNA"/>
</dbReference>
<dbReference type="PANTHER" id="PTHR43004">
    <property type="entry name" value="TRK SYSTEM POTASSIUM UPTAKE PROTEIN"/>
    <property type="match status" value="1"/>
</dbReference>
<keyword evidence="3" id="KW-0274">FAD</keyword>
<dbReference type="PRINTS" id="PR00420">
    <property type="entry name" value="RNGMNOXGNASE"/>
</dbReference>
<dbReference type="PANTHER" id="PTHR43004:SF15">
    <property type="entry name" value="MONOOXYGENASE, PUTATIVE (AFU_ORTHOLOGUE AFUA_6G03030)-RELATED"/>
    <property type="match status" value="1"/>
</dbReference>
<dbReference type="GO" id="GO:0071949">
    <property type="term" value="F:FAD binding"/>
    <property type="evidence" value="ECO:0007669"/>
    <property type="project" value="InterPro"/>
</dbReference>
<dbReference type="SUPFAM" id="SSF54373">
    <property type="entry name" value="FAD-linked reductases, C-terminal domain"/>
    <property type="match status" value="1"/>
</dbReference>
<proteinExistence type="inferred from homology"/>
<dbReference type="InterPro" id="IPR002938">
    <property type="entry name" value="FAD-bd"/>
</dbReference>
<dbReference type="SUPFAM" id="SSF51905">
    <property type="entry name" value="FAD/NAD(P)-binding domain"/>
    <property type="match status" value="1"/>
</dbReference>
<evidence type="ECO:0000256" key="1">
    <source>
        <dbReference type="ARBA" id="ARBA00007801"/>
    </source>
</evidence>
<evidence type="ECO:0000256" key="2">
    <source>
        <dbReference type="ARBA" id="ARBA00022630"/>
    </source>
</evidence>
<dbReference type="Gene3D" id="3.30.9.10">
    <property type="entry name" value="D-Amino Acid Oxidase, subunit A, domain 2"/>
    <property type="match status" value="1"/>
</dbReference>